<dbReference type="EMBL" id="JACGCI010000030">
    <property type="protein sequence ID" value="KAF6755504.1"/>
    <property type="molecule type" value="Genomic_DNA"/>
</dbReference>
<keyword evidence="3" id="KW-1185">Reference proteome</keyword>
<dbReference type="Proteomes" id="UP000521943">
    <property type="component" value="Unassembled WGS sequence"/>
</dbReference>
<organism evidence="2 3">
    <name type="scientific">Ephemerocybe angulata</name>
    <dbReference type="NCBI Taxonomy" id="980116"/>
    <lineage>
        <taxon>Eukaryota</taxon>
        <taxon>Fungi</taxon>
        <taxon>Dikarya</taxon>
        <taxon>Basidiomycota</taxon>
        <taxon>Agaricomycotina</taxon>
        <taxon>Agaricomycetes</taxon>
        <taxon>Agaricomycetidae</taxon>
        <taxon>Agaricales</taxon>
        <taxon>Agaricineae</taxon>
        <taxon>Psathyrellaceae</taxon>
        <taxon>Ephemerocybe</taxon>
    </lineage>
</organism>
<comment type="caution">
    <text evidence="2">The sequence shown here is derived from an EMBL/GenBank/DDBJ whole genome shotgun (WGS) entry which is preliminary data.</text>
</comment>
<evidence type="ECO:0000313" key="2">
    <source>
        <dbReference type="EMBL" id="KAF6755504.1"/>
    </source>
</evidence>
<feature type="region of interest" description="Disordered" evidence="1">
    <location>
        <begin position="1"/>
        <end position="26"/>
    </location>
</feature>
<feature type="compositionally biased region" description="Acidic residues" evidence="1">
    <location>
        <begin position="520"/>
        <end position="529"/>
    </location>
</feature>
<feature type="compositionally biased region" description="Acidic residues" evidence="1">
    <location>
        <begin position="136"/>
        <end position="148"/>
    </location>
</feature>
<feature type="region of interest" description="Disordered" evidence="1">
    <location>
        <begin position="384"/>
        <end position="406"/>
    </location>
</feature>
<protein>
    <submittedName>
        <fullName evidence="2">Uncharacterized protein</fullName>
    </submittedName>
</protein>
<feature type="region of interest" description="Disordered" evidence="1">
    <location>
        <begin position="513"/>
        <end position="612"/>
    </location>
</feature>
<proteinExistence type="predicted"/>
<evidence type="ECO:0000256" key="1">
    <source>
        <dbReference type="SAM" id="MobiDB-lite"/>
    </source>
</evidence>
<evidence type="ECO:0000313" key="3">
    <source>
        <dbReference type="Proteomes" id="UP000521943"/>
    </source>
</evidence>
<name>A0A8H6HZW3_9AGAR</name>
<dbReference type="AlphaFoldDB" id="A0A8H6HZW3"/>
<feature type="region of interest" description="Disordered" evidence="1">
    <location>
        <begin position="176"/>
        <end position="206"/>
    </location>
</feature>
<dbReference type="OrthoDB" id="3065406at2759"/>
<feature type="compositionally biased region" description="Acidic residues" evidence="1">
    <location>
        <begin position="96"/>
        <end position="107"/>
    </location>
</feature>
<feature type="region of interest" description="Disordered" evidence="1">
    <location>
        <begin position="64"/>
        <end position="152"/>
    </location>
</feature>
<gene>
    <name evidence="2" type="ORF">DFP72DRAFT_1122228</name>
</gene>
<reference evidence="2 3" key="1">
    <citation type="submission" date="2020-07" db="EMBL/GenBank/DDBJ databases">
        <title>Comparative genomics of pyrophilous fungi reveals a link between fire events and developmental genes.</title>
        <authorList>
            <consortium name="DOE Joint Genome Institute"/>
            <person name="Steindorff A.S."/>
            <person name="Carver A."/>
            <person name="Calhoun S."/>
            <person name="Stillman K."/>
            <person name="Liu H."/>
            <person name="Lipzen A."/>
            <person name="Pangilinan J."/>
            <person name="Labutti K."/>
            <person name="Bruns T.D."/>
            <person name="Grigoriev I.V."/>
        </authorList>
    </citation>
    <scope>NUCLEOTIDE SEQUENCE [LARGE SCALE GENOMIC DNA]</scope>
    <source>
        <strain evidence="2 3">CBS 144469</strain>
    </source>
</reference>
<sequence length="612" mass="68903">MREHYKRVEEEKAAREKEALTWEEERSQRELALRKLMEGVGLAKDGRRGCEEEKEEQRPIEVQMVEGEEIAPSDGPTFGPIEQDQQEKELRHTNEEQVEEEEEEEETALSSDPTFRILNESEEEANEFHAPYVDGDASEWEGDDDGDEFMGFGEVDTKLEGLVVLDDIEDLDDLGHSTETSTKGVIAKKSKKKSSNNSARGVPRLPAAKLEQMEVLEDMGDPEELGDTKDLTQVNVKKGKAKGKKKPDESKRLLQLQEYAPTVVHNYVVARTPVPTAYRRMARACQEFLPEAGTLSFDFAIQFFVTMPQRGNGLWTTRCHYHTILDQTATINDIDNAYRHEHPELYLGKDGKPVVFKGHLVTGVPFERSSGTFVPPKILKRTPTDKTARVPKVPGGNDLPRSLPEPPNHLTTQEWLEFYLLDEDGNYSLHCGCQLDEVLLDFYDWKSSPPLVSVTTGAKELLGNPPDPRLRMHFNAAQRRKGVKLDRLYKYDFNGKLQDPIEGSFWEGKFSLAPKRKETEDPDSGDSEDLGEKVGHAAGSESGGKEKAAHRTSGNSGKGREIKRRKMGPPKEKSDLRTGKPNRMKAVRKQIMLNAARRGRGPRASKKDTVPA</sequence>
<accession>A0A8H6HZW3</accession>
<feature type="compositionally biased region" description="Basic and acidic residues" evidence="1">
    <location>
        <begin position="85"/>
        <end position="95"/>
    </location>
</feature>
<feature type="compositionally biased region" description="Basic and acidic residues" evidence="1">
    <location>
        <begin position="569"/>
        <end position="578"/>
    </location>
</feature>